<reference evidence="1 2" key="1">
    <citation type="submission" date="2016-08" db="EMBL/GenBank/DDBJ databases">
        <title>Genome sequencing of Vibrio scophthalmi strain FP3289, an isolated from Paralichthys olivaceus.</title>
        <authorList>
            <person name="Han H.-J."/>
        </authorList>
    </citation>
    <scope>NUCLEOTIDE SEQUENCE [LARGE SCALE GENOMIC DNA]</scope>
    <source>
        <strain evidence="1 2">FP3289</strain>
    </source>
</reference>
<dbReference type="CDD" id="cd22641">
    <property type="entry name" value="C24-like"/>
    <property type="match status" value="1"/>
</dbReference>
<gene>
    <name evidence="1" type="ORF">VSF3289_00418</name>
</gene>
<accession>A0A1E3WK63</accession>
<dbReference type="OrthoDB" id="6174642at2"/>
<name>A0A1E3WK63_9VIBR</name>
<dbReference type="RefSeq" id="WP_069445965.1">
    <property type="nucleotide sequence ID" value="NZ_MDCJ01000002.1"/>
</dbReference>
<dbReference type="EMBL" id="MDCJ01000002">
    <property type="protein sequence ID" value="ODS10163.1"/>
    <property type="molecule type" value="Genomic_DNA"/>
</dbReference>
<proteinExistence type="predicted"/>
<comment type="caution">
    <text evidence="1">The sequence shown here is derived from an EMBL/GenBank/DDBJ whole genome shotgun (WGS) entry which is preliminary data.</text>
</comment>
<evidence type="ECO:0000313" key="1">
    <source>
        <dbReference type="EMBL" id="ODS10163.1"/>
    </source>
</evidence>
<dbReference type="Proteomes" id="UP000095131">
    <property type="component" value="Unassembled WGS sequence"/>
</dbReference>
<evidence type="ECO:0008006" key="3">
    <source>
        <dbReference type="Google" id="ProtNLM"/>
    </source>
</evidence>
<organism evidence="1 2">
    <name type="scientific">Vibrio scophthalmi</name>
    <dbReference type="NCBI Taxonomy" id="45658"/>
    <lineage>
        <taxon>Bacteria</taxon>
        <taxon>Pseudomonadati</taxon>
        <taxon>Pseudomonadota</taxon>
        <taxon>Gammaproteobacteria</taxon>
        <taxon>Vibrionales</taxon>
        <taxon>Vibrionaceae</taxon>
        <taxon>Vibrio</taxon>
    </lineage>
</organism>
<evidence type="ECO:0000313" key="2">
    <source>
        <dbReference type="Proteomes" id="UP000095131"/>
    </source>
</evidence>
<protein>
    <recommendedName>
        <fullName evidence="3">Phage tail collar domain-containing protein</fullName>
    </recommendedName>
</protein>
<sequence>MLLVVINPQKSGGGGYESGHIRIHNGTIADIPEGWVLCDGANGTPPMVDRAVVGAGAQYQPAQCFGADNQMTQGHTLSIDEMPSHNHREASLNFLEPGGSGTSQAKVKSQYSFQYTQHSGGNEPHDHGNVDVRQKSIALIWIMKL</sequence>
<dbReference type="SUPFAM" id="SSF88874">
    <property type="entry name" value="Receptor-binding domain of short tail fibre protein gp12"/>
    <property type="match status" value="1"/>
</dbReference>
<dbReference type="AlphaFoldDB" id="A0A1E3WK63"/>